<keyword evidence="1" id="KW-1133">Transmembrane helix</keyword>
<evidence type="ECO:0000313" key="3">
    <source>
        <dbReference type="EnsemblMetazoa" id="XP_800519"/>
    </source>
</evidence>
<sequence>MASSISMSSQLVAVILASIVAVASAGFGPSADGEWTDADLVSYSVVGGVAGAILLVAIMLYCQLQNFIKVGKIEEHAQRKARHAVATQEAEIKSKQIAAQKDKARKDVAAQKANQKTK</sequence>
<feature type="signal peptide" evidence="2">
    <location>
        <begin position="1"/>
        <end position="25"/>
    </location>
</feature>
<accession>A0A7M7RGY8</accession>
<evidence type="ECO:0000256" key="1">
    <source>
        <dbReference type="SAM" id="Phobius"/>
    </source>
</evidence>
<dbReference type="InParanoid" id="A0A7M7RGY8"/>
<keyword evidence="1" id="KW-0812">Transmembrane</keyword>
<feature type="chain" id="PRO_5029511888" evidence="2">
    <location>
        <begin position="26"/>
        <end position="118"/>
    </location>
</feature>
<evidence type="ECO:0000313" key="4">
    <source>
        <dbReference type="Proteomes" id="UP000007110"/>
    </source>
</evidence>
<proteinExistence type="predicted"/>
<organism evidence="3 4">
    <name type="scientific">Strongylocentrotus purpuratus</name>
    <name type="common">Purple sea urchin</name>
    <dbReference type="NCBI Taxonomy" id="7668"/>
    <lineage>
        <taxon>Eukaryota</taxon>
        <taxon>Metazoa</taxon>
        <taxon>Echinodermata</taxon>
        <taxon>Eleutherozoa</taxon>
        <taxon>Echinozoa</taxon>
        <taxon>Echinoidea</taxon>
        <taxon>Euechinoidea</taxon>
        <taxon>Echinacea</taxon>
        <taxon>Camarodonta</taxon>
        <taxon>Echinidea</taxon>
        <taxon>Strongylocentrotidae</taxon>
        <taxon>Strongylocentrotus</taxon>
    </lineage>
</organism>
<dbReference type="EnsemblMetazoa" id="XM_795426">
    <property type="protein sequence ID" value="XP_800519"/>
    <property type="gene ID" value="LOC588640"/>
</dbReference>
<dbReference type="GeneID" id="588640"/>
<name>A0A7M7RGY8_STRPU</name>
<keyword evidence="2" id="KW-0732">Signal</keyword>
<reference evidence="3" key="2">
    <citation type="submission" date="2021-01" db="UniProtKB">
        <authorList>
            <consortium name="EnsemblMetazoa"/>
        </authorList>
    </citation>
    <scope>IDENTIFICATION</scope>
</reference>
<dbReference type="KEGG" id="spu:588640"/>
<dbReference type="AlphaFoldDB" id="A0A7M7RGY8"/>
<evidence type="ECO:0000256" key="2">
    <source>
        <dbReference type="SAM" id="SignalP"/>
    </source>
</evidence>
<keyword evidence="4" id="KW-1185">Reference proteome</keyword>
<reference evidence="4" key="1">
    <citation type="submission" date="2015-02" db="EMBL/GenBank/DDBJ databases">
        <title>Genome sequencing for Strongylocentrotus purpuratus.</title>
        <authorList>
            <person name="Murali S."/>
            <person name="Liu Y."/>
            <person name="Vee V."/>
            <person name="English A."/>
            <person name="Wang M."/>
            <person name="Skinner E."/>
            <person name="Han Y."/>
            <person name="Muzny D.M."/>
            <person name="Worley K.C."/>
            <person name="Gibbs R.A."/>
        </authorList>
    </citation>
    <scope>NUCLEOTIDE SEQUENCE</scope>
</reference>
<dbReference type="RefSeq" id="XP_800519.2">
    <property type="nucleotide sequence ID" value="XM_795426.5"/>
</dbReference>
<protein>
    <submittedName>
        <fullName evidence="3">Uncharacterized protein</fullName>
    </submittedName>
</protein>
<feature type="transmembrane region" description="Helical" evidence="1">
    <location>
        <begin position="41"/>
        <end position="62"/>
    </location>
</feature>
<dbReference type="OrthoDB" id="10175113at2759"/>
<dbReference type="Proteomes" id="UP000007110">
    <property type="component" value="Unassembled WGS sequence"/>
</dbReference>
<keyword evidence="1" id="KW-0472">Membrane</keyword>